<feature type="non-terminal residue" evidence="1">
    <location>
        <position position="86"/>
    </location>
</feature>
<protein>
    <submittedName>
        <fullName evidence="1">Uncharacterized protein</fullName>
    </submittedName>
</protein>
<sequence length="86" mass="9974">MAILVRSTKRQTIGEEIGNVYILYNQISRNVIANNKLVYPFLVSFQGKNLGRLITNVRNRKEMTHFALFFLSQLEHGSVVWSPYTQ</sequence>
<reference evidence="1 2" key="1">
    <citation type="submission" date="2022-05" db="EMBL/GenBank/DDBJ databases">
        <authorList>
            <consortium name="Genoscope - CEA"/>
            <person name="William W."/>
        </authorList>
    </citation>
    <scope>NUCLEOTIDE SEQUENCE [LARGE SCALE GENOMIC DNA]</scope>
</reference>
<dbReference type="EMBL" id="CALNXI010000515">
    <property type="protein sequence ID" value="CAH3028495.1"/>
    <property type="molecule type" value="Genomic_DNA"/>
</dbReference>
<evidence type="ECO:0000313" key="1">
    <source>
        <dbReference type="EMBL" id="CAH3028495.1"/>
    </source>
</evidence>
<accession>A0ABN8MMD5</accession>
<keyword evidence="2" id="KW-1185">Reference proteome</keyword>
<dbReference type="Proteomes" id="UP001159427">
    <property type="component" value="Unassembled WGS sequence"/>
</dbReference>
<name>A0ABN8MMD5_9CNID</name>
<proteinExistence type="predicted"/>
<organism evidence="1 2">
    <name type="scientific">Porites evermanni</name>
    <dbReference type="NCBI Taxonomy" id="104178"/>
    <lineage>
        <taxon>Eukaryota</taxon>
        <taxon>Metazoa</taxon>
        <taxon>Cnidaria</taxon>
        <taxon>Anthozoa</taxon>
        <taxon>Hexacorallia</taxon>
        <taxon>Scleractinia</taxon>
        <taxon>Fungiina</taxon>
        <taxon>Poritidae</taxon>
        <taxon>Porites</taxon>
    </lineage>
</organism>
<gene>
    <name evidence="1" type="ORF">PEVE_00034227</name>
</gene>
<evidence type="ECO:0000313" key="2">
    <source>
        <dbReference type="Proteomes" id="UP001159427"/>
    </source>
</evidence>
<comment type="caution">
    <text evidence="1">The sequence shown here is derived from an EMBL/GenBank/DDBJ whole genome shotgun (WGS) entry which is preliminary data.</text>
</comment>